<dbReference type="PROSITE" id="PS51257">
    <property type="entry name" value="PROKAR_LIPOPROTEIN"/>
    <property type="match status" value="1"/>
</dbReference>
<evidence type="ECO:0000313" key="1">
    <source>
        <dbReference type="EMBL" id="KGD72037.1"/>
    </source>
</evidence>
<dbReference type="OrthoDB" id="9798585at2"/>
<dbReference type="eggNOG" id="ENOG502ZW37">
    <property type="taxonomic scope" value="Bacteria"/>
</dbReference>
<keyword evidence="2" id="KW-1185">Reference proteome</keyword>
<evidence type="ECO:0008006" key="3">
    <source>
        <dbReference type="Google" id="ProtNLM"/>
    </source>
</evidence>
<proteinExistence type="predicted"/>
<protein>
    <recommendedName>
        <fullName evidence="3">Lipoprotein</fullName>
    </recommendedName>
</protein>
<accession>A0A095T5S7</accession>
<organism evidence="1 2">
    <name type="scientific">Tatumella morbirosei</name>
    <dbReference type="NCBI Taxonomy" id="642227"/>
    <lineage>
        <taxon>Bacteria</taxon>
        <taxon>Pseudomonadati</taxon>
        <taxon>Pseudomonadota</taxon>
        <taxon>Gammaproteobacteria</taxon>
        <taxon>Enterobacterales</taxon>
        <taxon>Erwiniaceae</taxon>
        <taxon>Tatumella</taxon>
    </lineage>
</organism>
<gene>
    <name evidence="1" type="ORF">HA49_14690</name>
</gene>
<dbReference type="AlphaFoldDB" id="A0A095T5S7"/>
<evidence type="ECO:0000313" key="2">
    <source>
        <dbReference type="Proteomes" id="UP000029577"/>
    </source>
</evidence>
<reference evidence="1" key="1">
    <citation type="submission" date="2014-12" db="EMBL/GenBank/DDBJ databases">
        <title>The draft genome of the Tatumella morbirosei type strain, LMG23360T isolated from pineapple rot.</title>
        <authorList>
            <person name="Smits T.H."/>
            <person name="Palmer M."/>
            <person name="Venter S.N."/>
            <person name="Duffy B."/>
            <person name="Steenkamp E.T."/>
            <person name="Chan W.Y."/>
            <person name="Coutinho T.A."/>
            <person name="Coetzee M.P."/>
            <person name="De Maayer P."/>
        </authorList>
    </citation>
    <scope>NUCLEOTIDE SEQUENCE [LARGE SCALE GENOMIC DNA]</scope>
    <source>
        <strain evidence="1">LMG 23360</strain>
    </source>
</reference>
<comment type="caution">
    <text evidence="1">The sequence shown here is derived from an EMBL/GenBank/DDBJ whole genome shotgun (WGS) entry which is preliminary data.</text>
</comment>
<dbReference type="RefSeq" id="WP_038021237.1">
    <property type="nucleotide sequence ID" value="NZ_JPKR02000003.1"/>
</dbReference>
<sequence length="147" mass="16906">MVTIKKFSLKILPPLLPVFIISACSHPEKVKTLTEIETGMTVSWSMKDENLKEECKKFQPTREQILKFFNKSQRVEGFVVSEDRYTPCFATGRLTWRDGTGAEWYLYSSGTANLLLDNGETIHLYQRDYRWFDPTACTYGLSGEGEC</sequence>
<dbReference type="EMBL" id="JPKR02000003">
    <property type="protein sequence ID" value="KGD72037.1"/>
    <property type="molecule type" value="Genomic_DNA"/>
</dbReference>
<name>A0A095T5S7_9GAMM</name>
<dbReference type="Proteomes" id="UP000029577">
    <property type="component" value="Unassembled WGS sequence"/>
</dbReference>